<reference evidence="1" key="1">
    <citation type="submission" date="2009-08" db="EMBL/GenBank/DDBJ databases">
        <authorList>
            <consortium name="US DOE Joint Genome Institute"/>
            <person name="Lucas S."/>
            <person name="Copeland A."/>
            <person name="Lapidus A."/>
            <person name="Glavina del Rio T."/>
            <person name="Dalin E."/>
            <person name="Tice H."/>
            <person name="Bruce D."/>
            <person name="Barry K."/>
            <person name="Pitluck S."/>
            <person name="Lowry S."/>
            <person name="Larimer F."/>
            <person name="Land M."/>
            <person name="Hauser L."/>
            <person name="Kyrpides N."/>
            <person name="Ivanova N."/>
            <person name="McMahon K.D."/>
            <person name="Hugenholtz P."/>
        </authorList>
    </citation>
    <scope>NUCLEOTIDE SEQUENCE</scope>
    <source>
        <strain evidence="1">UW-1</strain>
    </source>
</reference>
<reference evidence="1" key="2">
    <citation type="submission" date="2009-09" db="EMBL/GenBank/DDBJ databases">
        <title>Complete sequence of chromosome of Candidatus Accumulibacter phosphatis clade IIA str. UW-1.</title>
        <authorList>
            <consortium name="US DOE Joint Genome Institute"/>
            <person name="Martin H.G."/>
            <person name="Ivanova N."/>
            <person name="Kunin V."/>
            <person name="Warnecke F."/>
            <person name="Barry K."/>
            <person name="He S."/>
            <person name="Salamov A."/>
            <person name="Szeto E."/>
            <person name="Dalin E."/>
            <person name="Pangilinan J.L."/>
            <person name="Lapidus A."/>
            <person name="Lowry S."/>
            <person name="Kyrpides N.C."/>
            <person name="McMahon K.D."/>
            <person name="Hugenholtz P."/>
        </authorList>
    </citation>
    <scope>NUCLEOTIDE SEQUENCE [LARGE SCALE GENOMIC DNA]</scope>
    <source>
        <strain evidence="1">UW-1</strain>
    </source>
</reference>
<dbReference type="AlphaFoldDB" id="C7RSX7"/>
<proteinExistence type="predicted"/>
<dbReference type="STRING" id="522306.CAP2UW1_1396"/>
<dbReference type="EMBL" id="CP001715">
    <property type="protein sequence ID" value="ACV34720.1"/>
    <property type="molecule type" value="Genomic_DNA"/>
</dbReference>
<dbReference type="eggNOG" id="COG3391">
    <property type="taxonomic scope" value="Bacteria"/>
</dbReference>
<gene>
    <name evidence="1" type="ordered locus">CAP2UW1_1396</name>
</gene>
<organism evidence="1">
    <name type="scientific">Accumulibacter regalis</name>
    <dbReference type="NCBI Taxonomy" id="522306"/>
    <lineage>
        <taxon>Bacteria</taxon>
        <taxon>Pseudomonadati</taxon>
        <taxon>Pseudomonadota</taxon>
        <taxon>Betaproteobacteria</taxon>
        <taxon>Candidatus Accumulibacter</taxon>
    </lineage>
</organism>
<dbReference type="KEGG" id="app:CAP2UW1_1396"/>
<dbReference type="SUPFAM" id="SSF50998">
    <property type="entry name" value="Quinoprotein alcohol dehydrogenase-like"/>
    <property type="match status" value="1"/>
</dbReference>
<dbReference type="HOGENOM" id="CLU_2327422_0_0_4"/>
<name>C7RSX7_ACCRE</name>
<dbReference type="InterPro" id="IPR011047">
    <property type="entry name" value="Quinoprotein_ADH-like_sf"/>
</dbReference>
<evidence type="ECO:0000313" key="1">
    <source>
        <dbReference type="EMBL" id="ACV34720.1"/>
    </source>
</evidence>
<sequence>MIFDPATRKIAWEYFVKDGDGMLDHCSMARELPDTGDVLVVDDLNDRVVVIDRKTRQVIWQYGEKGKKGKKGFTPGLLNYRDGVDLDIFRDWKAALRK</sequence>
<accession>C7RSX7</accession>
<protein>
    <submittedName>
        <fullName evidence="1">Kelch repeat-containing protein</fullName>
    </submittedName>
</protein>